<feature type="signal peptide" evidence="6">
    <location>
        <begin position="1"/>
        <end position="25"/>
    </location>
</feature>
<evidence type="ECO:0000256" key="1">
    <source>
        <dbReference type="ARBA" id="ARBA00004442"/>
    </source>
</evidence>
<dbReference type="Proteomes" id="UP001293718">
    <property type="component" value="Unassembled WGS sequence"/>
</dbReference>
<feature type="chain" id="PRO_5045529895" evidence="6">
    <location>
        <begin position="26"/>
        <end position="517"/>
    </location>
</feature>
<evidence type="ECO:0000313" key="8">
    <source>
        <dbReference type="Proteomes" id="UP001293718"/>
    </source>
</evidence>
<dbReference type="SUPFAM" id="SSF56954">
    <property type="entry name" value="Outer membrane efflux proteins (OEP)"/>
    <property type="match status" value="1"/>
</dbReference>
<evidence type="ECO:0000256" key="2">
    <source>
        <dbReference type="ARBA" id="ARBA00022452"/>
    </source>
</evidence>
<evidence type="ECO:0000256" key="4">
    <source>
        <dbReference type="ARBA" id="ARBA00023136"/>
    </source>
</evidence>
<proteinExistence type="predicted"/>
<evidence type="ECO:0000256" key="3">
    <source>
        <dbReference type="ARBA" id="ARBA00022692"/>
    </source>
</evidence>
<organism evidence="7 8">
    <name type="scientific">Azohydromonas lata</name>
    <dbReference type="NCBI Taxonomy" id="45677"/>
    <lineage>
        <taxon>Bacteria</taxon>
        <taxon>Pseudomonadati</taxon>
        <taxon>Pseudomonadota</taxon>
        <taxon>Betaproteobacteria</taxon>
        <taxon>Burkholderiales</taxon>
        <taxon>Sphaerotilaceae</taxon>
        <taxon>Azohydromonas</taxon>
    </lineage>
</organism>
<accession>A0ABU5IL77</accession>
<evidence type="ECO:0000256" key="5">
    <source>
        <dbReference type="ARBA" id="ARBA00023237"/>
    </source>
</evidence>
<keyword evidence="4" id="KW-0472">Membrane</keyword>
<keyword evidence="8" id="KW-1185">Reference proteome</keyword>
<keyword evidence="6" id="KW-0732">Signal</keyword>
<dbReference type="InterPro" id="IPR051906">
    <property type="entry name" value="TolC-like"/>
</dbReference>
<evidence type="ECO:0000313" key="7">
    <source>
        <dbReference type="EMBL" id="MDZ5459650.1"/>
    </source>
</evidence>
<keyword evidence="3" id="KW-0812">Transmembrane</keyword>
<keyword evidence="5" id="KW-0998">Cell outer membrane</keyword>
<reference evidence="7 8" key="1">
    <citation type="submission" date="2023-11" db="EMBL/GenBank/DDBJ databases">
        <title>Draft genome of Azohydromonas lata strain H1 (DSM1123), a polyhydroxyalkanoate producer.</title>
        <authorList>
            <person name="Traversa D."/>
            <person name="D'Addabbo P."/>
            <person name="Pazzani C."/>
            <person name="Manzari C."/>
            <person name="Chiara M."/>
            <person name="Scrascia M."/>
        </authorList>
    </citation>
    <scope>NUCLEOTIDE SEQUENCE [LARGE SCALE GENOMIC DNA]</scope>
    <source>
        <strain evidence="7 8">H1</strain>
    </source>
</reference>
<dbReference type="EMBL" id="JAXOJX010000048">
    <property type="protein sequence ID" value="MDZ5459650.1"/>
    <property type="molecule type" value="Genomic_DNA"/>
</dbReference>
<name>A0ABU5IL77_9BURK</name>
<dbReference type="PROSITE" id="PS51257">
    <property type="entry name" value="PROKAR_LIPOPROTEIN"/>
    <property type="match status" value="1"/>
</dbReference>
<dbReference type="Gene3D" id="1.20.1600.10">
    <property type="entry name" value="Outer membrane efflux proteins (OEP)"/>
    <property type="match status" value="1"/>
</dbReference>
<keyword evidence="2" id="KW-1134">Transmembrane beta strand</keyword>
<dbReference type="PANTHER" id="PTHR30026">
    <property type="entry name" value="OUTER MEMBRANE PROTEIN TOLC"/>
    <property type="match status" value="1"/>
</dbReference>
<dbReference type="PANTHER" id="PTHR30026:SF20">
    <property type="entry name" value="OUTER MEMBRANE PROTEIN TOLC"/>
    <property type="match status" value="1"/>
</dbReference>
<gene>
    <name evidence="7" type="ORF">SM757_24025</name>
</gene>
<protein>
    <submittedName>
        <fullName evidence="7">TolC family protein</fullName>
    </submittedName>
</protein>
<comment type="caution">
    <text evidence="7">The sequence shown here is derived from an EMBL/GenBank/DDBJ whole genome shotgun (WGS) entry which is preliminary data.</text>
</comment>
<comment type="subcellular location">
    <subcellularLocation>
        <location evidence="1">Cell outer membrane</location>
    </subcellularLocation>
</comment>
<sequence length="517" mass="57373">MFASSKFALSSGLVAAMLLSGCASLVPQPLTPAEITATGAADRAAMQRDVEPLQGMLTLEEALARAVQYNLDRRTRMLDEALAQGQLEAGQYDMLPRLMANAGYRHRDEELITRSRNFKTGVLSPSDPFVSTARSAWSTDLSFTWSLLDFGQSYYATKQNADRVLIAKERKRKALHILMQDVRTAFWRAASAQKLAAEVRATLSQAAEALDDSRKAEAERLRNPLDALRYQRQLLENVRLLEAIDQELSTARIELASLVNLPLARDIRVAEPTQPLSRRWLDTPVEQMEELAIARNADLRESFYNARIAADETRRAMLKLFPGLSFSWGPHHSTDEYLINQTWRETGLQLSFNLLGVLSAPAQMRMADAGVAVANHRRMAMQMAVLTQVYVARQQYANALAQFERSDTIWKVDADIASHVARREQAQTQTKLDRVSNQTAAILSQLRRYQALAQAHAAAGRLQASLGMEPALEQGPQVSLAQMTQSVSTSLKQWDEAELTALPSLEPAALDSAPAAK</sequence>
<dbReference type="RefSeq" id="WP_322467333.1">
    <property type="nucleotide sequence ID" value="NZ_JAXOJX010000048.1"/>
</dbReference>
<evidence type="ECO:0000256" key="6">
    <source>
        <dbReference type="SAM" id="SignalP"/>
    </source>
</evidence>